<feature type="region of interest" description="Disordered" evidence="2">
    <location>
        <begin position="573"/>
        <end position="626"/>
    </location>
</feature>
<feature type="region of interest" description="Disordered" evidence="2">
    <location>
        <begin position="1842"/>
        <end position="1867"/>
    </location>
</feature>
<evidence type="ECO:0008006" key="5">
    <source>
        <dbReference type="Google" id="ProtNLM"/>
    </source>
</evidence>
<feature type="compositionally biased region" description="Pro residues" evidence="2">
    <location>
        <begin position="2398"/>
        <end position="2408"/>
    </location>
</feature>
<name>A0ABR2JX43_9EUKA</name>
<keyword evidence="1" id="KW-0175">Coiled coil</keyword>
<accession>A0ABR2JX43</accession>
<dbReference type="PANTHER" id="PTHR42264">
    <property type="entry name" value="EPHRIN_REC_LIKE DOMAIN-CONTAINING PROTEIN"/>
    <property type="match status" value="1"/>
</dbReference>
<evidence type="ECO:0000313" key="4">
    <source>
        <dbReference type="Proteomes" id="UP001470230"/>
    </source>
</evidence>
<feature type="compositionally biased region" description="Acidic residues" evidence="2">
    <location>
        <begin position="577"/>
        <end position="592"/>
    </location>
</feature>
<evidence type="ECO:0000313" key="3">
    <source>
        <dbReference type="EMBL" id="KAK8883436.1"/>
    </source>
</evidence>
<feature type="region of interest" description="Disordered" evidence="2">
    <location>
        <begin position="949"/>
        <end position="974"/>
    </location>
</feature>
<protein>
    <recommendedName>
        <fullName evidence="5">Cleavage/polyadenylation specificity factor A subunit C-terminal domain-containing protein</fullName>
    </recommendedName>
</protein>
<sequence length="2431" mass="286169">MSRIGLNNTHNIVNLREEDDIYSCIAEYGFQDEHLNMKEGVTDISSKFGLISIYIDEHVFVFDYNSLNEAQNLDNYLFKIHINNVKQIKFINYFEKNKEEKDDDSKNPRPILSIITTNEIVVFSLEKNIHSKNMINRIAIQEFYDCVNISSYLFYLRDGHIKFINIFDSEGEKDIQLYDKKNGNIEHICGFENRFLCFIQKRYSDFRFFKYDISTSILKSFNLNIPSIFSFCPTIHNNFVLFSYDDKTPKYIIITFIDEQAQSLKSFRFYIKEHNLEKETIKSKFRITSSSHYPLVLFGFSDSKDIYPLYTNSTDEVKILYPSNYIIAPRPRSSSNFEKRLDLDSIQFIECQTADGFYGNYRFLATYGTESFFIYKIQGFEYPNMEEAQPFLTADFDPELDYSDDEIDIEEGALSSIPEHVIQDRFLNMKEGVFDISSLFGLLCIYIETSVYVFDYKTFFDEQDYDKYLFKSEIAKVIELKFINYFDNENNAKARKRESEDEEKDSSEFRPILSVITTEEIIFYSLEKDRETNKILKRIKNEGFTNFTNISSYLFYLSNKEIKFINIAENENQNNNENEEENPFFEEEEEEKEEIKDSDKKEEIENKEQKEEEEEEHHEESRNDKLVIKNNKNVEHICGSDNHILYFIKENSLYSIDLYAKEEKLIKNEILEIFDFCSTINNNLILFSFDNQNDSNLIITFIDTSLQIRKSFLFNIECEIPRGSIKENFHKCSSSRFPIVLFGFSESNDICALYTESIDTVRIVESKEEVISARPRSSLDNSERLELSCIFMIDHRTADDFIKDFSFCATYGSESIFINRISNFDYPNKTKPPLQLIFKFNQERPKPAIVPSLNEDEEEEKNYILQDKEGTYTCESTYAVQDRFLNMKEGVFDISSLFGLLSIYIETSVYVFDYKTFFDEQDYDKYLFKSEIGKVIELKFINYFDNENQTQSENSNSNSNANEEESEEETKEKVSSEFRPILSVITTEEIIFYSLEKDRETNKILKRIKNEGFTNFTNISSYLFYLTKDEEIGFTNVKSALNINSNDKEEKELVINHHGGVKHICGCNNRILYLIERNILYSIDVVTKEEKLIKARLPEIFDLCSTVNNNLVLFGLNMEKKKYLIVTYVDANAKVRKSFQYYLSGLEIEKEEEVVKRFRKSSSDKLPLVLFGFDNLIDIFALYTESIDKVCILNSKEEQLSPRPRSSKDNKIRLELNSITIIDHRSNDGIIQDYSFCTTYGTESLFIFKLNNFEYVNKKRAKTNICIPFERPNNKRTTQYNENEEDMGGFEEDMGGFEEDMGGFEEDMGGFEEDMEGFEEEINEDEIHNLLEQKSSFTCNQDHFIQNRFLNMKEGVFDVSSLFGLLSIYIDDFVYVFDYKAFFEEQNLDNYLFKCQLYNVIELKFINYYEEQANEEGFNDFRPILSVITDNEIIFYLLEWYRDDVYCILSVDNEGYTNFTNVSSYLFYLHDKEIKFINTKDIKIDNYKEEEEEEEHHEESRNDKLVIKNNKNVEHICGSDNHILYFIKENSLYSIDLYAKEEKLIKNEILEIFDFCSTINNNLILFSFDNQNDSNLIITFIDASLQRRKSYRYNLKCNFPKNRLNKAFHKCSSSRFPIVLFGFSESNDICALYTESIDTVRIVESKEEVISARPRSSLDNSERLELSCIFMIDHRTADDFIKDFSFCTTYGSESIFINRISNFDYPNKTKPPFVTYIEFEGEKQAGVPSLKEEEDVKDDEEEEVNIEINKEEEKIYKLEDKEGTYTCESTYAVQDRFLNMKEGVFDISSLFGLLSIYIETSVYVFDYKTFFDEQDYDKYLFKSEIGKVIELKFINYFDNENQTQSENSNSNANANEEESEEETKEKVSSEFRPILSVITTEEIIFYSLEKDRETNKILKRIKNEGFTNFTNISSYLFYLSNKEIKFVNISENEKQNKNENEEENTFFEEEEDNNNNSNKELVIKHGKCVEHICGCNNRVLYFYKRMMLYSIDVVTKEEKLIKARLPEIFDLCATVNNNLVLFSIKKKKYLIVTYVDANAKVRKSFQYYLSGLEIEKEEEVVKRFRKSSSDELPLVLFGFDNLIDIFALYTESIDKVCILNSKEEQLSPRPRSSKDNKIRLELNSITIIDHRSNDGVIQDYSFCTTYGTESLFIFKLNNFEYVNKKRAKTNICIPFERPNNKRTTQYNENEEDMGGFEEDMGGFEEDMGGFEEDMGGFEEDMGGFEKDNVIIETKEEKERRELFEMYENLQHQILMLENSNDKLVKKGIKDSKIAGFYMNDVAFTAKDLDAKRAQIEDLKKMCQNLENILDQIANVELNKEEIEELKQMCKEFGQMFDQITNKILNVEQTTKLKRLCQNMETMLDQASNIKLKREPIEELKQLCQDVEIMFDQIDIEQPPEPSPPPQPVLLPMTKGQLEIKPRTRQRPTKPK</sequence>
<feature type="compositionally biased region" description="Basic and acidic residues" evidence="2">
    <location>
        <begin position="593"/>
        <end position="610"/>
    </location>
</feature>
<keyword evidence="4" id="KW-1185">Reference proteome</keyword>
<feature type="coiled-coil region" evidence="1">
    <location>
        <begin position="2232"/>
        <end position="2325"/>
    </location>
</feature>
<feature type="compositionally biased region" description="Low complexity" evidence="2">
    <location>
        <begin position="949"/>
        <end position="961"/>
    </location>
</feature>
<dbReference type="EMBL" id="JAPFFF010000009">
    <property type="protein sequence ID" value="KAK8883436.1"/>
    <property type="molecule type" value="Genomic_DNA"/>
</dbReference>
<feature type="compositionally biased region" description="Low complexity" evidence="2">
    <location>
        <begin position="1842"/>
        <end position="1854"/>
    </location>
</feature>
<feature type="coiled-coil region" evidence="1">
    <location>
        <begin position="1730"/>
        <end position="1761"/>
    </location>
</feature>
<comment type="caution">
    <text evidence="3">The sequence shown here is derived from an EMBL/GenBank/DDBJ whole genome shotgun (WGS) entry which is preliminary data.</text>
</comment>
<dbReference type="Proteomes" id="UP001470230">
    <property type="component" value="Unassembled WGS sequence"/>
</dbReference>
<feature type="region of interest" description="Disordered" evidence="2">
    <location>
        <begin position="2395"/>
        <end position="2431"/>
    </location>
</feature>
<gene>
    <name evidence="3" type="ORF">M9Y10_046086</name>
</gene>
<dbReference type="PANTHER" id="PTHR42264:SF6">
    <property type="entry name" value="TRANSMEMBRANE PROTEIN"/>
    <property type="match status" value="1"/>
</dbReference>
<evidence type="ECO:0000256" key="2">
    <source>
        <dbReference type="SAM" id="MobiDB-lite"/>
    </source>
</evidence>
<evidence type="ECO:0000256" key="1">
    <source>
        <dbReference type="SAM" id="Coils"/>
    </source>
</evidence>
<reference evidence="3 4" key="1">
    <citation type="submission" date="2024-04" db="EMBL/GenBank/DDBJ databases">
        <title>Tritrichomonas musculus Genome.</title>
        <authorList>
            <person name="Alves-Ferreira E."/>
            <person name="Grigg M."/>
            <person name="Lorenzi H."/>
            <person name="Galac M."/>
        </authorList>
    </citation>
    <scope>NUCLEOTIDE SEQUENCE [LARGE SCALE GENOMIC DNA]</scope>
    <source>
        <strain evidence="3 4">EAF2021</strain>
    </source>
</reference>
<feature type="compositionally biased region" description="Basic residues" evidence="2">
    <location>
        <begin position="2422"/>
        <end position="2431"/>
    </location>
</feature>
<proteinExistence type="predicted"/>
<organism evidence="3 4">
    <name type="scientific">Tritrichomonas musculus</name>
    <dbReference type="NCBI Taxonomy" id="1915356"/>
    <lineage>
        <taxon>Eukaryota</taxon>
        <taxon>Metamonada</taxon>
        <taxon>Parabasalia</taxon>
        <taxon>Tritrichomonadida</taxon>
        <taxon>Tritrichomonadidae</taxon>
        <taxon>Tritrichomonas</taxon>
    </lineage>
</organism>